<dbReference type="SUPFAM" id="SSF47336">
    <property type="entry name" value="ACP-like"/>
    <property type="match status" value="1"/>
</dbReference>
<feature type="domain" description="Carrier" evidence="1">
    <location>
        <begin position="15"/>
        <end position="91"/>
    </location>
</feature>
<dbReference type="PROSITE" id="PS50075">
    <property type="entry name" value="CARRIER"/>
    <property type="match status" value="1"/>
</dbReference>
<evidence type="ECO:0000313" key="3">
    <source>
        <dbReference type="Proteomes" id="UP000541810"/>
    </source>
</evidence>
<dbReference type="InterPro" id="IPR009081">
    <property type="entry name" value="PP-bd_ACP"/>
</dbReference>
<comment type="caution">
    <text evidence="2">The sequence shown here is derived from an EMBL/GenBank/DDBJ whole genome shotgun (WGS) entry which is preliminary data.</text>
</comment>
<proteinExistence type="predicted"/>
<organism evidence="2 3">
    <name type="scientific">Algisphaera agarilytica</name>
    <dbReference type="NCBI Taxonomy" id="1385975"/>
    <lineage>
        <taxon>Bacteria</taxon>
        <taxon>Pseudomonadati</taxon>
        <taxon>Planctomycetota</taxon>
        <taxon>Phycisphaerae</taxon>
        <taxon>Phycisphaerales</taxon>
        <taxon>Phycisphaeraceae</taxon>
        <taxon>Algisphaera</taxon>
    </lineage>
</organism>
<accession>A0A7X0H4Q0</accession>
<sequence length="99" mass="10368">MNPSPIQPPELSRDHVALAAVSAIVEVTSLVVADGADAEAMRLAQDLGMDSAQRIEVALEVEDDLDVALDDLRVGEIRTLGELIDHVCAAVLNPVANAA</sequence>
<dbReference type="AlphaFoldDB" id="A0A7X0H4Q0"/>
<dbReference type="EMBL" id="JACHGY010000001">
    <property type="protein sequence ID" value="MBB6429206.1"/>
    <property type="molecule type" value="Genomic_DNA"/>
</dbReference>
<keyword evidence="3" id="KW-1185">Reference proteome</keyword>
<dbReference type="Proteomes" id="UP000541810">
    <property type="component" value="Unassembled WGS sequence"/>
</dbReference>
<gene>
    <name evidence="2" type="ORF">HNQ40_001012</name>
</gene>
<protein>
    <submittedName>
        <fullName evidence="2">Acyl carrier protein</fullName>
    </submittedName>
</protein>
<reference evidence="2 3" key="1">
    <citation type="submission" date="2020-08" db="EMBL/GenBank/DDBJ databases">
        <title>Genomic Encyclopedia of Type Strains, Phase IV (KMG-IV): sequencing the most valuable type-strain genomes for metagenomic binning, comparative biology and taxonomic classification.</title>
        <authorList>
            <person name="Goeker M."/>
        </authorList>
    </citation>
    <scope>NUCLEOTIDE SEQUENCE [LARGE SCALE GENOMIC DNA]</scope>
    <source>
        <strain evidence="2 3">DSM 103725</strain>
    </source>
</reference>
<name>A0A7X0H4Q0_9BACT</name>
<dbReference type="RefSeq" id="WP_184676792.1">
    <property type="nucleotide sequence ID" value="NZ_JACHGY010000001.1"/>
</dbReference>
<dbReference type="Pfam" id="PF00550">
    <property type="entry name" value="PP-binding"/>
    <property type="match status" value="1"/>
</dbReference>
<evidence type="ECO:0000259" key="1">
    <source>
        <dbReference type="PROSITE" id="PS50075"/>
    </source>
</evidence>
<dbReference type="InterPro" id="IPR036736">
    <property type="entry name" value="ACP-like_sf"/>
</dbReference>
<dbReference type="Gene3D" id="1.10.1200.10">
    <property type="entry name" value="ACP-like"/>
    <property type="match status" value="1"/>
</dbReference>
<evidence type="ECO:0000313" key="2">
    <source>
        <dbReference type="EMBL" id="MBB6429206.1"/>
    </source>
</evidence>